<dbReference type="InterPro" id="IPR012754">
    <property type="entry name" value="DNA-dir_RpoC_beta_prime_bact"/>
</dbReference>
<dbReference type="HAMAP" id="MF_01322">
    <property type="entry name" value="RNApol_bact_RpoC"/>
    <property type="match status" value="1"/>
</dbReference>
<feature type="binding site" evidence="7">
    <location>
        <position position="544"/>
    </location>
    <ligand>
        <name>Mg(2+)</name>
        <dbReference type="ChEBI" id="CHEBI:18420"/>
    </ligand>
</feature>
<protein>
    <recommendedName>
        <fullName evidence="7">DNA-directed RNA polymerase subunit beta'</fullName>
        <shortName evidence="7">RNAP subunit beta'</shortName>
        <ecNumber evidence="7">2.7.7.6</ecNumber>
    </recommendedName>
    <alternativeName>
        <fullName evidence="7">RNA polymerase subunit beta'</fullName>
    </alternativeName>
    <alternativeName>
        <fullName evidence="7">Transcriptase subunit beta'</fullName>
    </alternativeName>
</protein>
<dbReference type="SMART" id="SM00663">
    <property type="entry name" value="RPOLA_N"/>
    <property type="match status" value="1"/>
</dbReference>
<keyword evidence="7" id="KW-0862">Zinc</keyword>
<dbReference type="Pfam" id="PF04998">
    <property type="entry name" value="RNA_pol_Rpb1_5"/>
    <property type="match status" value="1"/>
</dbReference>
<dbReference type="EMBL" id="PCQY01000009">
    <property type="protein sequence ID" value="PIP04775.1"/>
    <property type="molecule type" value="Genomic_DNA"/>
</dbReference>
<dbReference type="PANTHER" id="PTHR19376">
    <property type="entry name" value="DNA-DIRECTED RNA POLYMERASE"/>
    <property type="match status" value="1"/>
</dbReference>
<comment type="similarity">
    <text evidence="7 8">Belongs to the RNA polymerase beta' chain family.</text>
</comment>
<dbReference type="Gene3D" id="1.10.150.390">
    <property type="match status" value="1"/>
</dbReference>
<dbReference type="GO" id="GO:0006351">
    <property type="term" value="P:DNA-templated transcription"/>
    <property type="evidence" value="ECO:0007669"/>
    <property type="project" value="UniProtKB-UniRule"/>
</dbReference>
<dbReference type="PANTHER" id="PTHR19376:SF54">
    <property type="entry name" value="DNA-DIRECTED RNA POLYMERASE SUBUNIT BETA"/>
    <property type="match status" value="1"/>
</dbReference>
<evidence type="ECO:0000256" key="5">
    <source>
        <dbReference type="ARBA" id="ARBA00023163"/>
    </source>
</evidence>
<evidence type="ECO:0000256" key="4">
    <source>
        <dbReference type="ARBA" id="ARBA00022723"/>
    </source>
</evidence>
<evidence type="ECO:0000256" key="6">
    <source>
        <dbReference type="ARBA" id="ARBA00048552"/>
    </source>
</evidence>
<evidence type="ECO:0000256" key="7">
    <source>
        <dbReference type="HAMAP-Rule" id="MF_01322"/>
    </source>
</evidence>
<comment type="caution">
    <text evidence="11">The sequence shown here is derived from an EMBL/GenBank/DDBJ whole genome shotgun (WGS) entry which is preliminary data.</text>
</comment>
<comment type="catalytic activity">
    <reaction evidence="6 7 8">
        <text>RNA(n) + a ribonucleoside 5'-triphosphate = RNA(n+1) + diphosphate</text>
        <dbReference type="Rhea" id="RHEA:21248"/>
        <dbReference type="Rhea" id="RHEA-COMP:14527"/>
        <dbReference type="Rhea" id="RHEA-COMP:17342"/>
        <dbReference type="ChEBI" id="CHEBI:33019"/>
        <dbReference type="ChEBI" id="CHEBI:61557"/>
        <dbReference type="ChEBI" id="CHEBI:140395"/>
        <dbReference type="EC" id="2.7.7.6"/>
    </reaction>
</comment>
<dbReference type="Pfam" id="PF05000">
    <property type="entry name" value="RNA_pol_Rpb1_4"/>
    <property type="match status" value="1"/>
</dbReference>
<keyword evidence="7" id="KW-0460">Magnesium</keyword>
<dbReference type="SUPFAM" id="SSF64484">
    <property type="entry name" value="beta and beta-prime subunits of DNA dependent RNA-polymerase"/>
    <property type="match status" value="1"/>
</dbReference>
<keyword evidence="2 7" id="KW-0808">Transferase</keyword>
<dbReference type="Proteomes" id="UP000231388">
    <property type="component" value="Unassembled WGS sequence"/>
</dbReference>
<comment type="cofactor">
    <cofactor evidence="7">
        <name>Zn(2+)</name>
        <dbReference type="ChEBI" id="CHEBI:29105"/>
    </cofactor>
    <text evidence="7">Binds 2 Zn(2+) ions per subunit.</text>
</comment>
<dbReference type="Gene3D" id="1.10.40.90">
    <property type="match status" value="1"/>
</dbReference>
<dbReference type="InterPro" id="IPR044893">
    <property type="entry name" value="RNA_pol_Rpb1_clamp_domain"/>
</dbReference>
<comment type="subunit">
    <text evidence="7">The RNAP catalytic core consists of 2 alpha, 1 beta, 1 beta' and 1 omega subunit. When a sigma factor is associated with the core the holoenzyme is formed, which can initiate transcription.</text>
</comment>
<keyword evidence="3 7" id="KW-0548">Nucleotidyltransferase</keyword>
<reference evidence="11 12" key="1">
    <citation type="submission" date="2017-09" db="EMBL/GenBank/DDBJ databases">
        <title>Depth-based differentiation of microbial function through sediment-hosted aquifers and enrichment of novel symbionts in the deep terrestrial subsurface.</title>
        <authorList>
            <person name="Probst A.J."/>
            <person name="Ladd B."/>
            <person name="Jarett J.K."/>
            <person name="Geller-Mcgrath D.E."/>
            <person name="Sieber C.M."/>
            <person name="Emerson J.B."/>
            <person name="Anantharaman K."/>
            <person name="Thomas B.C."/>
            <person name="Malmstrom R."/>
            <person name="Stieglmeier M."/>
            <person name="Klingl A."/>
            <person name="Woyke T."/>
            <person name="Ryan C.M."/>
            <person name="Banfield J.F."/>
        </authorList>
    </citation>
    <scope>NUCLEOTIDE SEQUENCE [LARGE SCALE GENOMIC DNA]</scope>
    <source>
        <strain evidence="11">CG23_combo_of_CG06-09_8_20_14_all_40_14</strain>
    </source>
</reference>
<evidence type="ECO:0000313" key="12">
    <source>
        <dbReference type="Proteomes" id="UP000231388"/>
    </source>
</evidence>
<dbReference type="GO" id="GO:0000287">
    <property type="term" value="F:magnesium ion binding"/>
    <property type="evidence" value="ECO:0007669"/>
    <property type="project" value="UniProtKB-UniRule"/>
</dbReference>
<feature type="binding site" evidence="7">
    <location>
        <position position="945"/>
    </location>
    <ligand>
        <name>Zn(2+)</name>
        <dbReference type="ChEBI" id="CHEBI:29105"/>
        <label>2</label>
    </ligand>
</feature>
<feature type="binding site" evidence="7">
    <location>
        <position position="875"/>
    </location>
    <ligand>
        <name>Zn(2+)</name>
        <dbReference type="ChEBI" id="CHEBI:29105"/>
        <label>2</label>
    </ligand>
</feature>
<accession>A0A2G9XCS2</accession>
<dbReference type="InterPro" id="IPR007083">
    <property type="entry name" value="RNA_pol_Rpb1_4"/>
</dbReference>
<dbReference type="GO" id="GO:0003899">
    <property type="term" value="F:DNA-directed RNA polymerase activity"/>
    <property type="evidence" value="ECO:0007669"/>
    <property type="project" value="UniProtKB-UniRule"/>
</dbReference>
<name>A0A2G9XCS2_UNCKA</name>
<feature type="binding site" evidence="7">
    <location>
        <position position="63"/>
    </location>
    <ligand>
        <name>Zn(2+)</name>
        <dbReference type="ChEBI" id="CHEBI:29105"/>
        <label>1</label>
    </ligand>
</feature>
<dbReference type="GO" id="GO:0003677">
    <property type="term" value="F:DNA binding"/>
    <property type="evidence" value="ECO:0007669"/>
    <property type="project" value="UniProtKB-UniRule"/>
</dbReference>
<feature type="binding site" evidence="7">
    <location>
        <position position="65"/>
    </location>
    <ligand>
        <name>Zn(2+)</name>
        <dbReference type="ChEBI" id="CHEBI:29105"/>
        <label>1</label>
    </ligand>
</feature>
<dbReference type="Pfam" id="PF00623">
    <property type="entry name" value="RNA_pol_Rpb1_2"/>
    <property type="match status" value="1"/>
</dbReference>
<keyword evidence="5 7" id="KW-0804">Transcription</keyword>
<evidence type="ECO:0000313" key="11">
    <source>
        <dbReference type="EMBL" id="PIP04775.1"/>
    </source>
</evidence>
<dbReference type="Gene3D" id="2.40.40.20">
    <property type="match status" value="1"/>
</dbReference>
<dbReference type="Gene3D" id="4.10.860.120">
    <property type="entry name" value="RNA polymerase II, clamp domain"/>
    <property type="match status" value="1"/>
</dbReference>
<evidence type="ECO:0000259" key="10">
    <source>
        <dbReference type="SMART" id="SM00663"/>
    </source>
</evidence>
<dbReference type="GO" id="GO:0000428">
    <property type="term" value="C:DNA-directed RNA polymerase complex"/>
    <property type="evidence" value="ECO:0007669"/>
    <property type="project" value="UniProtKB-KW"/>
</dbReference>
<dbReference type="Gene3D" id="1.10.274.100">
    <property type="entry name" value="RNA polymerase Rpb1, domain 3"/>
    <property type="match status" value="1"/>
</dbReference>
<comment type="function">
    <text evidence="7 8">DNA-dependent RNA polymerase catalyzes the transcription of DNA into RNA using the four ribonucleoside triphosphates as substrates.</text>
</comment>
<dbReference type="Pfam" id="PF04997">
    <property type="entry name" value="RNA_pol_Rpb1_1"/>
    <property type="match status" value="1"/>
</dbReference>
<feature type="binding site" evidence="7">
    <location>
        <position position="548"/>
    </location>
    <ligand>
        <name>Mg(2+)</name>
        <dbReference type="ChEBI" id="CHEBI:18420"/>
    </ligand>
</feature>
<dbReference type="CDD" id="cd02655">
    <property type="entry name" value="RNAP_beta'_C"/>
    <property type="match status" value="1"/>
</dbReference>
<dbReference type="InterPro" id="IPR006592">
    <property type="entry name" value="RNA_pol_N"/>
</dbReference>
<feature type="binding site" evidence="7">
    <location>
        <position position="952"/>
    </location>
    <ligand>
        <name>Zn(2+)</name>
        <dbReference type="ChEBI" id="CHEBI:29105"/>
        <label>2</label>
    </ligand>
</feature>
<dbReference type="NCBIfam" id="TIGR02386">
    <property type="entry name" value="rpoC_TIGR"/>
    <property type="match status" value="1"/>
</dbReference>
<keyword evidence="1 7" id="KW-0240">DNA-directed RNA polymerase</keyword>
<dbReference type="Gene3D" id="2.40.50.100">
    <property type="match status" value="1"/>
</dbReference>
<dbReference type="GO" id="GO:0008270">
    <property type="term" value="F:zinc ion binding"/>
    <property type="evidence" value="ECO:0007669"/>
    <property type="project" value="UniProtKB-UniRule"/>
</dbReference>
<dbReference type="InterPro" id="IPR000722">
    <property type="entry name" value="RNA_pol_asu"/>
</dbReference>
<dbReference type="InterPro" id="IPR007066">
    <property type="entry name" value="RNA_pol_Rpb1_3"/>
</dbReference>
<feature type="coiled-coil region" evidence="9">
    <location>
        <begin position="148"/>
        <end position="182"/>
    </location>
</feature>
<sequence length="1236" mass="138124">MKNLSELKSFSALKITLAAPEDILSWSHGEVTKPETINYRSFRSEKEGLFDERIFGPVKDYECYCGKYKRIRYKGVVCDKCGVEVTHSRVRRERMGHIALVSPVAHVWFFRGIPSKMSTLLQISPRNLEAVIYFSSFIVISANLDKKAEVLSKVEAEKAERLKEAQEEMDKKIIELAKESADKVKELNIKSKEQKEIAGEEARLKYAKQIARGREETVAEKEEITKRYDIILKKLESIKRLTIMADVEYLDLGKYVDEFCEVGIGAEAVASILKELDLNELAKNLRRKIEKAEGQKFIKLAKRLRVVEGFRKEKIDPSWMIINYIPVVPPDIRPMVQLEGGRFATSDLNDLYRRVINRNNRLKRLLELGAPEIIVRNEKRMLQEAVDALIDSSRQRTKRPVSRGKKELRSLSDLLKGKQGRFRQNLLGKRVDYSGRAVIVVGPDLKITECGLPKEMALELFKPFVLREILIRGLAPNVKSAKYVLDEKGGEVWDILEEVVKERPILLNRAPTLWRLGIQAFYPKLIDGNAIQLHPCVCAGFNADFDGDQMAVHVPLSKKAVLEAKEIMLSSNNLFRPADGSLISLPTKDMLLGTYYLTSIDPALEKSKQVFGDFGEVLLALDNYRIKLRQKIEVFMAGKLIETSAGRIIFNEVLPLSFKYINSPVAKSEKGGNLAMSAIIEHSIANDTVDTTVKLIDDMKELGFKYATTSGISLAVTDCTEPAEREKLLGEAYKKSEEIDQNYRRGLITKSESSGLHISLWLETTDKLDQATWDSLTEENPIKMILNSGANRASRDQLKQISAMKGLVTDPMGRIVEMPIIGNYKEGLTGFEYFAASRGARKGLTDKALKTADAGYLTRRMVDVAQDVIVREEDCKTDEGRVIKLSEKTMLVSFAERIIGRFLLKDIKDKNKIIYKKDTLVTADIAKDIEKRQIPEIEIRSPLSCETRYGVCSKCYGVDLMTTKIVGMGVPVGVAAAQSIGEPGTQLTLRTFHTGGIVVKDITQGLPRVEELVEARTPKSLAVMAEISGKVKIHKDGNKRAIEIKAKNTKGEVSDVMYNIDPVDEVVVKDGDMVEAGTALTLGYLGLSDLMSIAGVKETQKYIVNEIQKVYSSQGVAINDKHIEVIVKQMFSKLMIESMGDTTFLSGEIVTRASFEEENEKVLAEGGDPAEARVILLGITKASLETDSFLSAASFQETTRILTDAAASGRVDKLLGLKENVIIGRLIPVGDKAKLE</sequence>
<dbReference type="InterPro" id="IPR045867">
    <property type="entry name" value="DNA-dir_RpoC_beta_prime"/>
</dbReference>
<feature type="binding site" evidence="7">
    <location>
        <position position="955"/>
    </location>
    <ligand>
        <name>Zn(2+)</name>
        <dbReference type="ChEBI" id="CHEBI:29105"/>
        <label>2</label>
    </ligand>
</feature>
<keyword evidence="9" id="KW-0175">Coiled coil</keyword>
<evidence type="ECO:0000256" key="8">
    <source>
        <dbReference type="RuleBase" id="RU004279"/>
    </source>
</evidence>
<evidence type="ECO:0000256" key="3">
    <source>
        <dbReference type="ARBA" id="ARBA00022695"/>
    </source>
</evidence>
<dbReference type="AlphaFoldDB" id="A0A2G9XCS2"/>
<keyword evidence="4 7" id="KW-0479">Metal-binding</keyword>
<evidence type="ECO:0000256" key="1">
    <source>
        <dbReference type="ARBA" id="ARBA00022478"/>
    </source>
</evidence>
<dbReference type="EC" id="2.7.7.6" evidence="7"/>
<feature type="domain" description="RNA polymerase N-terminal" evidence="10">
    <location>
        <begin position="318"/>
        <end position="598"/>
    </location>
</feature>
<dbReference type="Pfam" id="PF04983">
    <property type="entry name" value="RNA_pol_Rpb1_3"/>
    <property type="match status" value="1"/>
</dbReference>
<comment type="cofactor">
    <cofactor evidence="7">
        <name>Mg(2+)</name>
        <dbReference type="ChEBI" id="CHEBI:18420"/>
    </cofactor>
    <text evidence="7">Binds 1 Mg(2+) ion per subunit.</text>
</comment>
<feature type="binding site" evidence="7">
    <location>
        <position position="81"/>
    </location>
    <ligand>
        <name>Zn(2+)</name>
        <dbReference type="ChEBI" id="CHEBI:29105"/>
        <label>1</label>
    </ligand>
</feature>
<feature type="binding site" evidence="7">
    <location>
        <position position="78"/>
    </location>
    <ligand>
        <name>Zn(2+)</name>
        <dbReference type="ChEBI" id="CHEBI:29105"/>
        <label>1</label>
    </ligand>
</feature>
<proteinExistence type="inferred from homology"/>
<gene>
    <name evidence="7 11" type="primary">rpoC</name>
    <name evidence="11" type="ORF">COX53_00590</name>
</gene>
<evidence type="ECO:0000256" key="9">
    <source>
        <dbReference type="SAM" id="Coils"/>
    </source>
</evidence>
<evidence type="ECO:0000256" key="2">
    <source>
        <dbReference type="ARBA" id="ARBA00022679"/>
    </source>
</evidence>
<feature type="binding site" evidence="7">
    <location>
        <position position="546"/>
    </location>
    <ligand>
        <name>Mg(2+)</name>
        <dbReference type="ChEBI" id="CHEBI:18420"/>
    </ligand>
</feature>
<dbReference type="InterPro" id="IPR007081">
    <property type="entry name" value="RNA_pol_Rpb1_5"/>
</dbReference>
<organism evidence="11 12">
    <name type="scientific">candidate division WWE3 bacterium CG23_combo_of_CG06-09_8_20_14_all_40_14</name>
    <dbReference type="NCBI Taxonomy" id="1975095"/>
    <lineage>
        <taxon>Bacteria</taxon>
        <taxon>Katanobacteria</taxon>
    </lineage>
</organism>
<dbReference type="InterPro" id="IPR038120">
    <property type="entry name" value="Rpb1_funnel_sf"/>
</dbReference>
<dbReference type="InterPro" id="IPR042102">
    <property type="entry name" value="RNA_pol_Rpb1_3_sf"/>
</dbReference>
<dbReference type="CDD" id="cd01609">
    <property type="entry name" value="RNAP_beta'_N"/>
    <property type="match status" value="1"/>
</dbReference>
<dbReference type="Gene3D" id="1.10.1790.20">
    <property type="match status" value="1"/>
</dbReference>
<dbReference type="Gene3D" id="1.10.132.30">
    <property type="match status" value="1"/>
</dbReference>
<dbReference type="InterPro" id="IPR007080">
    <property type="entry name" value="RNA_pol_Rpb1_1"/>
</dbReference>